<comment type="caution">
    <text evidence="1">The sequence shown here is derived from an EMBL/GenBank/DDBJ whole genome shotgun (WGS) entry which is preliminary data.</text>
</comment>
<dbReference type="PANTHER" id="PTHR11669">
    <property type="entry name" value="REPLICATION FACTOR C / DNA POLYMERASE III GAMMA-TAU SUBUNIT"/>
    <property type="match status" value="1"/>
</dbReference>
<gene>
    <name evidence="1" type="ORF">A2627_02725</name>
</gene>
<protein>
    <recommendedName>
        <fullName evidence="3">DNA polymerase III delta N-terminal domain-containing protein</fullName>
    </recommendedName>
</protein>
<dbReference type="EMBL" id="MGGI01000026">
    <property type="protein sequence ID" value="OGM24689.1"/>
    <property type="molecule type" value="Genomic_DNA"/>
</dbReference>
<sequence>MHAFLIIGQDEKLVSEQVTKLTKETKASPMEFPFEKISDVRDLQKFTKLSLAKKTAIILKNVDGASEEAQNAFLKNLEEPPKNLIYILTASNIDLIPETIISRCQVIKTSNFQFSISNEKTEITKKFLSSSVGKKLEIISKITKREEAIKFLTNFIKSSHALMLEETHISATIEEAMKTLKFIKSNGNVQLQLTRFVINT</sequence>
<name>A0A1F7YCR8_9BACT</name>
<proteinExistence type="predicted"/>
<dbReference type="Gene3D" id="3.40.50.300">
    <property type="entry name" value="P-loop containing nucleotide triphosphate hydrolases"/>
    <property type="match status" value="1"/>
</dbReference>
<dbReference type="Proteomes" id="UP000178851">
    <property type="component" value="Unassembled WGS sequence"/>
</dbReference>
<evidence type="ECO:0000313" key="2">
    <source>
        <dbReference type="Proteomes" id="UP000178851"/>
    </source>
</evidence>
<dbReference type="AlphaFoldDB" id="A0A1F7YCR8"/>
<dbReference type="SUPFAM" id="SSF52540">
    <property type="entry name" value="P-loop containing nucleoside triphosphate hydrolases"/>
    <property type="match status" value="1"/>
</dbReference>
<dbReference type="GO" id="GO:0006261">
    <property type="term" value="P:DNA-templated DNA replication"/>
    <property type="evidence" value="ECO:0007669"/>
    <property type="project" value="TreeGrafter"/>
</dbReference>
<evidence type="ECO:0008006" key="3">
    <source>
        <dbReference type="Google" id="ProtNLM"/>
    </source>
</evidence>
<reference evidence="1 2" key="1">
    <citation type="journal article" date="2016" name="Nat. Commun.">
        <title>Thousands of microbial genomes shed light on interconnected biogeochemical processes in an aquifer system.</title>
        <authorList>
            <person name="Anantharaman K."/>
            <person name="Brown C.T."/>
            <person name="Hug L.A."/>
            <person name="Sharon I."/>
            <person name="Castelle C.J."/>
            <person name="Probst A.J."/>
            <person name="Thomas B.C."/>
            <person name="Singh A."/>
            <person name="Wilkins M.J."/>
            <person name="Karaoz U."/>
            <person name="Brodie E.L."/>
            <person name="Williams K.H."/>
            <person name="Hubbard S.S."/>
            <person name="Banfield J.F."/>
        </authorList>
    </citation>
    <scope>NUCLEOTIDE SEQUENCE [LARGE SCALE GENOMIC DNA]</scope>
</reference>
<dbReference type="PANTHER" id="PTHR11669:SF0">
    <property type="entry name" value="PROTEIN STICHEL-LIKE 2"/>
    <property type="match status" value="1"/>
</dbReference>
<accession>A0A1F7YCR8</accession>
<dbReference type="InterPro" id="IPR050238">
    <property type="entry name" value="DNA_Rep/Repair_Clamp_Loader"/>
</dbReference>
<evidence type="ECO:0000313" key="1">
    <source>
        <dbReference type="EMBL" id="OGM24689.1"/>
    </source>
</evidence>
<dbReference type="Pfam" id="PF13177">
    <property type="entry name" value="DNA_pol3_delta2"/>
    <property type="match status" value="1"/>
</dbReference>
<organism evidence="1 2">
    <name type="scientific">Candidatus Woesebacteria bacterium RIFCSPHIGHO2_01_FULL_39_28</name>
    <dbReference type="NCBI Taxonomy" id="1802496"/>
    <lineage>
        <taxon>Bacteria</taxon>
        <taxon>Candidatus Woeseibacteriota</taxon>
    </lineage>
</organism>
<dbReference type="InterPro" id="IPR027417">
    <property type="entry name" value="P-loop_NTPase"/>
</dbReference>